<feature type="transmembrane region" description="Helical" evidence="1">
    <location>
        <begin position="304"/>
        <end position="325"/>
    </location>
</feature>
<feature type="transmembrane region" description="Helical" evidence="1">
    <location>
        <begin position="115"/>
        <end position="137"/>
    </location>
</feature>
<keyword evidence="1" id="KW-1133">Transmembrane helix</keyword>
<reference evidence="2 3" key="1">
    <citation type="submission" date="2018-10" db="EMBL/GenBank/DDBJ databases">
        <title>Sequencing the genomes of 1000 actinobacteria strains.</title>
        <authorList>
            <person name="Klenk H.-P."/>
        </authorList>
    </citation>
    <scope>NUCLEOTIDE SEQUENCE [LARGE SCALE GENOMIC DNA]</scope>
    <source>
        <strain evidence="2 3">DSM 45175</strain>
    </source>
</reference>
<proteinExistence type="predicted"/>
<evidence type="ECO:0000313" key="2">
    <source>
        <dbReference type="EMBL" id="RKR90586.1"/>
    </source>
</evidence>
<organism evidence="2 3">
    <name type="scientific">Micromonospora pisi</name>
    <dbReference type="NCBI Taxonomy" id="589240"/>
    <lineage>
        <taxon>Bacteria</taxon>
        <taxon>Bacillati</taxon>
        <taxon>Actinomycetota</taxon>
        <taxon>Actinomycetes</taxon>
        <taxon>Micromonosporales</taxon>
        <taxon>Micromonosporaceae</taxon>
        <taxon>Micromonospora</taxon>
    </lineage>
</organism>
<keyword evidence="1" id="KW-0472">Membrane</keyword>
<dbReference type="EMBL" id="RBKT01000001">
    <property type="protein sequence ID" value="RKR90586.1"/>
    <property type="molecule type" value="Genomic_DNA"/>
</dbReference>
<sequence>MNLVQAELERLASRRFVQLMLALLIAAFTVTVATTVSGSHKPDAAELSHAQTQVQRELDEDERRLAACRLANRPGASEDERARYPRDCDTIPLDRPQIEDFLNGVFVFERQIRGLVYFLITFLALFGFLVGASYIGADLTSGGMTNLLLWRPQRLTVLGTKLGTLLGAVFGVSVVASLLFVSAFWLVAEVRGITGTLDVDFWSYLLPTLIRGWVLTLMVTAIGFTIAVLGRHTAAALGVLAAYAVLWEGGGRIVMEIIDAPRPDMWMLSTYIGAWLLGQVQLSATAANCQEMYCPPVLYAVNWPIGLLVLSLVVAAFVAGSFASFRKRDLV</sequence>
<feature type="transmembrane region" description="Helical" evidence="1">
    <location>
        <begin position="209"/>
        <end position="229"/>
    </location>
</feature>
<dbReference type="RefSeq" id="WP_121158838.1">
    <property type="nucleotide sequence ID" value="NZ_RBKT01000001.1"/>
</dbReference>
<dbReference type="OrthoDB" id="3352119at2"/>
<feature type="transmembrane region" description="Helical" evidence="1">
    <location>
        <begin position="235"/>
        <end position="254"/>
    </location>
</feature>
<protein>
    <recommendedName>
        <fullName evidence="4">ABC-type transport system involved in multi-copper enzyme maturation permease subunit</fullName>
    </recommendedName>
</protein>
<dbReference type="Proteomes" id="UP000277671">
    <property type="component" value="Unassembled WGS sequence"/>
</dbReference>
<gene>
    <name evidence="2" type="ORF">BDK92_4964</name>
</gene>
<dbReference type="AlphaFoldDB" id="A0A495JNS1"/>
<evidence type="ECO:0000313" key="3">
    <source>
        <dbReference type="Proteomes" id="UP000277671"/>
    </source>
</evidence>
<comment type="caution">
    <text evidence="2">The sequence shown here is derived from an EMBL/GenBank/DDBJ whole genome shotgun (WGS) entry which is preliminary data.</text>
</comment>
<accession>A0A495JNS1</accession>
<keyword evidence="1" id="KW-0812">Transmembrane</keyword>
<feature type="transmembrane region" description="Helical" evidence="1">
    <location>
        <begin position="165"/>
        <end position="188"/>
    </location>
</feature>
<feature type="transmembrane region" description="Helical" evidence="1">
    <location>
        <begin position="16"/>
        <end position="36"/>
    </location>
</feature>
<evidence type="ECO:0008006" key="4">
    <source>
        <dbReference type="Google" id="ProtNLM"/>
    </source>
</evidence>
<keyword evidence="3" id="KW-1185">Reference proteome</keyword>
<name>A0A495JNS1_9ACTN</name>
<evidence type="ECO:0000256" key="1">
    <source>
        <dbReference type="SAM" id="Phobius"/>
    </source>
</evidence>